<protein>
    <recommendedName>
        <fullName evidence="4">NTR domain-containing protein</fullName>
    </recommendedName>
</protein>
<evidence type="ECO:0000313" key="6">
    <source>
        <dbReference type="Proteomes" id="UP001209878"/>
    </source>
</evidence>
<dbReference type="PROSITE" id="PS50189">
    <property type="entry name" value="NTR"/>
    <property type="match status" value="1"/>
</dbReference>
<accession>A0AAD9IS73</accession>
<evidence type="ECO:0000256" key="2">
    <source>
        <dbReference type="ARBA" id="ARBA00022525"/>
    </source>
</evidence>
<comment type="subcellular location">
    <subcellularLocation>
        <location evidence="1">Secreted</location>
    </subcellularLocation>
</comment>
<feature type="non-terminal residue" evidence="5">
    <location>
        <position position="1"/>
    </location>
</feature>
<dbReference type="SMART" id="SM00643">
    <property type="entry name" value="C345C"/>
    <property type="match status" value="1"/>
</dbReference>
<dbReference type="GO" id="GO:0005576">
    <property type="term" value="C:extracellular region"/>
    <property type="evidence" value="ECO:0007669"/>
    <property type="project" value="UniProtKB-SubCell"/>
</dbReference>
<evidence type="ECO:0000256" key="3">
    <source>
        <dbReference type="ARBA" id="ARBA00023157"/>
    </source>
</evidence>
<sequence length="122" mass="14577">PHYITLSHDTFLSTVVRAYIVGLEYIDNETRYEMRIAHSYKNTLALFNQEFVWAPDRCHCPRLKVDGEYIVMGRLVSDSLTRESRLQIDRNTFVRRFNRTNHRRLTKLQSRPPTKLNCKKFT</sequence>
<keyword evidence="2" id="KW-0964">Secreted</keyword>
<keyword evidence="6" id="KW-1185">Reference proteome</keyword>
<dbReference type="Proteomes" id="UP001209878">
    <property type="component" value="Unassembled WGS sequence"/>
</dbReference>
<dbReference type="AlphaFoldDB" id="A0AAD9IS73"/>
<dbReference type="EMBL" id="JAODUO010006234">
    <property type="protein sequence ID" value="KAK2139699.1"/>
    <property type="molecule type" value="Genomic_DNA"/>
</dbReference>
<proteinExistence type="predicted"/>
<dbReference type="Pfam" id="PF01759">
    <property type="entry name" value="NTR"/>
    <property type="match status" value="1"/>
</dbReference>
<keyword evidence="3" id="KW-1015">Disulfide bond</keyword>
<dbReference type="InterPro" id="IPR001134">
    <property type="entry name" value="Netrin_domain"/>
</dbReference>
<evidence type="ECO:0000259" key="4">
    <source>
        <dbReference type="PROSITE" id="PS50189"/>
    </source>
</evidence>
<evidence type="ECO:0000313" key="5">
    <source>
        <dbReference type="EMBL" id="KAK2139699.1"/>
    </source>
</evidence>
<feature type="domain" description="NTR" evidence="4">
    <location>
        <begin position="1"/>
        <end position="118"/>
    </location>
</feature>
<evidence type="ECO:0000256" key="1">
    <source>
        <dbReference type="ARBA" id="ARBA00004613"/>
    </source>
</evidence>
<organism evidence="5 6">
    <name type="scientific">Ridgeia piscesae</name>
    <name type="common">Tubeworm</name>
    <dbReference type="NCBI Taxonomy" id="27915"/>
    <lineage>
        <taxon>Eukaryota</taxon>
        <taxon>Metazoa</taxon>
        <taxon>Spiralia</taxon>
        <taxon>Lophotrochozoa</taxon>
        <taxon>Annelida</taxon>
        <taxon>Polychaeta</taxon>
        <taxon>Sedentaria</taxon>
        <taxon>Canalipalpata</taxon>
        <taxon>Sabellida</taxon>
        <taxon>Siboglinidae</taxon>
        <taxon>Ridgeia</taxon>
    </lineage>
</organism>
<reference evidence="5" key="1">
    <citation type="journal article" date="2023" name="Mol. Biol. Evol.">
        <title>Third-Generation Sequencing Reveals the Adaptive Role of the Epigenome in Three Deep-Sea Polychaetes.</title>
        <authorList>
            <person name="Perez M."/>
            <person name="Aroh O."/>
            <person name="Sun Y."/>
            <person name="Lan Y."/>
            <person name="Juniper S.K."/>
            <person name="Young C.R."/>
            <person name="Angers B."/>
            <person name="Qian P.Y."/>
        </authorList>
    </citation>
    <scope>NUCLEOTIDE SEQUENCE</scope>
    <source>
        <strain evidence="5">R07B-5</strain>
    </source>
</reference>
<gene>
    <name evidence="5" type="ORF">NP493_6243g00002</name>
</gene>
<dbReference type="InterPro" id="IPR008993">
    <property type="entry name" value="TIMP-like_OB-fold"/>
</dbReference>
<comment type="caution">
    <text evidence="5">The sequence shown here is derived from an EMBL/GenBank/DDBJ whole genome shotgun (WGS) entry which is preliminary data.</text>
</comment>
<name>A0AAD9IS73_RIDPI</name>
<dbReference type="SUPFAM" id="SSF50242">
    <property type="entry name" value="TIMP-like"/>
    <property type="match status" value="1"/>
</dbReference>
<dbReference type="Gene3D" id="2.40.50.120">
    <property type="match status" value="1"/>
</dbReference>
<dbReference type="InterPro" id="IPR018933">
    <property type="entry name" value="Netrin_module_non-TIMP"/>
</dbReference>